<dbReference type="InterPro" id="IPR031348">
    <property type="entry name" value="PigL_N"/>
</dbReference>
<comment type="caution">
    <text evidence="3">The sequence shown here is derived from an EMBL/GenBank/DDBJ whole genome shotgun (WGS) entry which is preliminary data.</text>
</comment>
<organism evidence="3 4">
    <name type="scientific">Tuber borchii</name>
    <name type="common">White truffle</name>
    <dbReference type="NCBI Taxonomy" id="42251"/>
    <lineage>
        <taxon>Eukaryota</taxon>
        <taxon>Fungi</taxon>
        <taxon>Dikarya</taxon>
        <taxon>Ascomycota</taxon>
        <taxon>Pezizomycotina</taxon>
        <taxon>Pezizomycetes</taxon>
        <taxon>Pezizales</taxon>
        <taxon>Tuberaceae</taxon>
        <taxon>Tuber</taxon>
    </lineage>
</organism>
<dbReference type="Pfam" id="PF17111">
    <property type="entry name" value="PigL_N"/>
    <property type="match status" value="1"/>
</dbReference>
<proteinExistence type="predicted"/>
<name>A0A2T7A3U2_TUBBO</name>
<feature type="domain" description="Azaphilone pigments biosynthesis cluster protein L N-terminal" evidence="2">
    <location>
        <begin position="1"/>
        <end position="164"/>
    </location>
</feature>
<evidence type="ECO:0000313" key="3">
    <source>
        <dbReference type="EMBL" id="PUU82365.1"/>
    </source>
</evidence>
<dbReference type="STRING" id="42251.A0A2T7A3U2"/>
<protein>
    <recommendedName>
        <fullName evidence="2">Azaphilone pigments biosynthesis cluster protein L N-terminal domain-containing protein</fullName>
    </recommendedName>
</protein>
<evidence type="ECO:0000256" key="1">
    <source>
        <dbReference type="SAM" id="MobiDB-lite"/>
    </source>
</evidence>
<dbReference type="AlphaFoldDB" id="A0A2T7A3U2"/>
<feature type="compositionally biased region" description="Polar residues" evidence="1">
    <location>
        <begin position="302"/>
        <end position="313"/>
    </location>
</feature>
<dbReference type="OrthoDB" id="5362733at2759"/>
<dbReference type="Proteomes" id="UP000244722">
    <property type="component" value="Unassembled WGS sequence"/>
</dbReference>
<keyword evidence="4" id="KW-1185">Reference proteome</keyword>
<feature type="region of interest" description="Disordered" evidence="1">
    <location>
        <begin position="253"/>
        <end position="274"/>
    </location>
</feature>
<sequence length="528" mass="58280">MDPLSAVSGITGTVAVGAKVLVALHGFAKGVKSAPEELKLLARELEHLCNVMDNFRKKTRGQIVSQGIEDISGAILDIFIQLNQLIIEHTVSEKDGFLKKGWKQVKWHYIEKDIADLRAHLNSNKENLLVALGLGNELQNGHSNMQLERVQEILKEVIERLQDHDMQTVATCESYALQRWQEVLSTIAPSSRPTTPNDQISVARSESGMLSEAGFSERSIPMSAYQFNDMETRGKGVLISDGTQAKAYTVKARKQKAGAPNAGSSKPPTKATGPALLARIPEPEEGDEVLDVKDDSKPGMTIDSQTFIKTPSKTGGPKPRGALRRARHRLKNFPKKRRSKVDLMPVPTEKGQVTPDEIHNTPGFSIEKFLQDRKYSRGLQKPLRKTHAIWPPVHSGEWFAVTPNEDGPRFLECVDDYAMSRDDTYILKADQRVRVITYLESGWFLGQVHPDGLVLQFPSAHFRRTTSPTNEELKRLEVQQIEALVGSDGNGKRLDDKLGIGGAISSGIPGLEAYTAMQSAGLNTIVVS</sequence>
<evidence type="ECO:0000313" key="4">
    <source>
        <dbReference type="Proteomes" id="UP000244722"/>
    </source>
</evidence>
<feature type="region of interest" description="Disordered" evidence="1">
    <location>
        <begin position="286"/>
        <end position="323"/>
    </location>
</feature>
<gene>
    <name evidence="3" type="ORF">B9Z19DRAFT_1041110</name>
</gene>
<dbReference type="EMBL" id="NESQ01000029">
    <property type="protein sequence ID" value="PUU82365.1"/>
    <property type="molecule type" value="Genomic_DNA"/>
</dbReference>
<accession>A0A2T7A3U2</accession>
<reference evidence="3 4" key="1">
    <citation type="submission" date="2017-04" db="EMBL/GenBank/DDBJ databases">
        <title>Draft genome sequence of Tuber borchii Vittad., a whitish edible truffle.</title>
        <authorList>
            <consortium name="DOE Joint Genome Institute"/>
            <person name="Murat C."/>
            <person name="Kuo A."/>
            <person name="Barry K.W."/>
            <person name="Clum A."/>
            <person name="Dockter R.B."/>
            <person name="Fauchery L."/>
            <person name="Iotti M."/>
            <person name="Kohler A."/>
            <person name="Labutti K."/>
            <person name="Lindquist E.A."/>
            <person name="Lipzen A."/>
            <person name="Ohm R.A."/>
            <person name="Wang M."/>
            <person name="Grigoriev I.V."/>
            <person name="Zambonelli A."/>
            <person name="Martin F.M."/>
        </authorList>
    </citation>
    <scope>NUCLEOTIDE SEQUENCE [LARGE SCALE GENOMIC DNA]</scope>
    <source>
        <strain evidence="3 4">Tbo3840</strain>
    </source>
</reference>
<evidence type="ECO:0000259" key="2">
    <source>
        <dbReference type="Pfam" id="PF17111"/>
    </source>
</evidence>